<protein>
    <submittedName>
        <fullName evidence="1">Uncharacterized protein</fullName>
    </submittedName>
</protein>
<keyword evidence="2" id="KW-1185">Reference proteome</keyword>
<feature type="non-terminal residue" evidence="1">
    <location>
        <position position="1"/>
    </location>
</feature>
<evidence type="ECO:0000313" key="2">
    <source>
        <dbReference type="Proteomes" id="UP000288216"/>
    </source>
</evidence>
<evidence type="ECO:0000313" key="1">
    <source>
        <dbReference type="EMBL" id="GCB78076.1"/>
    </source>
</evidence>
<dbReference type="Proteomes" id="UP000288216">
    <property type="component" value="Unassembled WGS sequence"/>
</dbReference>
<dbReference type="EMBL" id="BFAA01010382">
    <property type="protein sequence ID" value="GCB78076.1"/>
    <property type="molecule type" value="Genomic_DNA"/>
</dbReference>
<gene>
    <name evidence="1" type="ORF">scyTo_0016781</name>
</gene>
<name>A0A401PY89_SCYTO</name>
<dbReference type="AlphaFoldDB" id="A0A401PY89"/>
<proteinExistence type="predicted"/>
<sequence length="35" mass="4130">KSEAKVKKQCQQAMKRVTVQRINKDFCSDRIVEFS</sequence>
<organism evidence="1 2">
    <name type="scientific">Scyliorhinus torazame</name>
    <name type="common">Cloudy catshark</name>
    <name type="synonym">Catulus torazame</name>
    <dbReference type="NCBI Taxonomy" id="75743"/>
    <lineage>
        <taxon>Eukaryota</taxon>
        <taxon>Metazoa</taxon>
        <taxon>Chordata</taxon>
        <taxon>Craniata</taxon>
        <taxon>Vertebrata</taxon>
        <taxon>Chondrichthyes</taxon>
        <taxon>Elasmobranchii</taxon>
        <taxon>Galeomorphii</taxon>
        <taxon>Galeoidea</taxon>
        <taxon>Carcharhiniformes</taxon>
        <taxon>Scyliorhinidae</taxon>
        <taxon>Scyliorhinus</taxon>
    </lineage>
</organism>
<comment type="caution">
    <text evidence="1">The sequence shown here is derived from an EMBL/GenBank/DDBJ whole genome shotgun (WGS) entry which is preliminary data.</text>
</comment>
<accession>A0A401PY89</accession>
<reference evidence="1 2" key="1">
    <citation type="journal article" date="2018" name="Nat. Ecol. Evol.">
        <title>Shark genomes provide insights into elasmobranch evolution and the origin of vertebrates.</title>
        <authorList>
            <person name="Hara Y"/>
            <person name="Yamaguchi K"/>
            <person name="Onimaru K"/>
            <person name="Kadota M"/>
            <person name="Koyanagi M"/>
            <person name="Keeley SD"/>
            <person name="Tatsumi K"/>
            <person name="Tanaka K"/>
            <person name="Motone F"/>
            <person name="Kageyama Y"/>
            <person name="Nozu R"/>
            <person name="Adachi N"/>
            <person name="Nishimura O"/>
            <person name="Nakagawa R"/>
            <person name="Tanegashima C"/>
            <person name="Kiyatake I"/>
            <person name="Matsumoto R"/>
            <person name="Murakumo K"/>
            <person name="Nishida K"/>
            <person name="Terakita A"/>
            <person name="Kuratani S"/>
            <person name="Sato K"/>
            <person name="Hyodo S Kuraku.S."/>
        </authorList>
    </citation>
    <scope>NUCLEOTIDE SEQUENCE [LARGE SCALE GENOMIC DNA]</scope>
</reference>